<keyword evidence="2" id="KW-0479">Metal-binding</keyword>
<name>A0AAW0EDJ6_9AGAR</name>
<gene>
    <name evidence="5" type="ORF">R3P38DRAFT_2834630</name>
</gene>
<dbReference type="Proteomes" id="UP001362999">
    <property type="component" value="Unassembled WGS sequence"/>
</dbReference>
<comment type="similarity">
    <text evidence="1">Belongs to the Gfa family.</text>
</comment>
<comment type="caution">
    <text evidence="5">The sequence shown here is derived from an EMBL/GenBank/DDBJ whole genome shotgun (WGS) entry which is preliminary data.</text>
</comment>
<feature type="domain" description="CENP-V/GFA" evidence="4">
    <location>
        <begin position="12"/>
        <end position="126"/>
    </location>
</feature>
<protein>
    <submittedName>
        <fullName evidence="5">GFA domain-containing protein</fullName>
    </submittedName>
</protein>
<dbReference type="EMBL" id="JAWWNJ010000002">
    <property type="protein sequence ID" value="KAK7062310.1"/>
    <property type="molecule type" value="Genomic_DNA"/>
</dbReference>
<evidence type="ECO:0000259" key="4">
    <source>
        <dbReference type="PROSITE" id="PS51891"/>
    </source>
</evidence>
<feature type="domain" description="CENP-V/GFA" evidence="4">
    <location>
        <begin position="153"/>
        <end position="270"/>
    </location>
</feature>
<evidence type="ECO:0000256" key="2">
    <source>
        <dbReference type="ARBA" id="ARBA00022723"/>
    </source>
</evidence>
<dbReference type="InterPro" id="IPR006913">
    <property type="entry name" value="CENP-V/GFA"/>
</dbReference>
<evidence type="ECO:0000256" key="1">
    <source>
        <dbReference type="ARBA" id="ARBA00005495"/>
    </source>
</evidence>
<dbReference type="InterPro" id="IPR011057">
    <property type="entry name" value="Mss4-like_sf"/>
</dbReference>
<dbReference type="SUPFAM" id="SSF51316">
    <property type="entry name" value="Mss4-like"/>
    <property type="match status" value="2"/>
</dbReference>
<organism evidence="5 6">
    <name type="scientific">Favolaschia claudopus</name>
    <dbReference type="NCBI Taxonomy" id="2862362"/>
    <lineage>
        <taxon>Eukaryota</taxon>
        <taxon>Fungi</taxon>
        <taxon>Dikarya</taxon>
        <taxon>Basidiomycota</taxon>
        <taxon>Agaricomycotina</taxon>
        <taxon>Agaricomycetes</taxon>
        <taxon>Agaricomycetidae</taxon>
        <taxon>Agaricales</taxon>
        <taxon>Marasmiineae</taxon>
        <taxon>Mycenaceae</taxon>
        <taxon>Favolaschia</taxon>
    </lineage>
</organism>
<evidence type="ECO:0000256" key="3">
    <source>
        <dbReference type="ARBA" id="ARBA00022833"/>
    </source>
</evidence>
<evidence type="ECO:0000313" key="5">
    <source>
        <dbReference type="EMBL" id="KAK7062310.1"/>
    </source>
</evidence>
<reference evidence="5 6" key="1">
    <citation type="journal article" date="2024" name="J Genomics">
        <title>Draft genome sequencing and assembly of Favolaschia claudopus CIRM-BRFM 2984 isolated from oak limbs.</title>
        <authorList>
            <person name="Navarro D."/>
            <person name="Drula E."/>
            <person name="Chaduli D."/>
            <person name="Cazenave R."/>
            <person name="Ahrendt S."/>
            <person name="Wang J."/>
            <person name="Lipzen A."/>
            <person name="Daum C."/>
            <person name="Barry K."/>
            <person name="Grigoriev I.V."/>
            <person name="Favel A."/>
            <person name="Rosso M.N."/>
            <person name="Martin F."/>
        </authorList>
    </citation>
    <scope>NUCLEOTIDE SEQUENCE [LARGE SCALE GENOMIC DNA]</scope>
    <source>
        <strain evidence="5 6">CIRM-BRFM 2984</strain>
    </source>
</reference>
<dbReference type="PANTHER" id="PTHR28620:SF1">
    <property type="entry name" value="CENP-V_GFA DOMAIN-CONTAINING PROTEIN"/>
    <property type="match status" value="1"/>
</dbReference>
<proteinExistence type="inferred from homology"/>
<keyword evidence="3" id="KW-0862">Zinc</keyword>
<dbReference type="PANTHER" id="PTHR28620">
    <property type="entry name" value="CENTROMERE PROTEIN V"/>
    <property type="match status" value="1"/>
</dbReference>
<dbReference type="PROSITE" id="PS51891">
    <property type="entry name" value="CENP_V_GFA"/>
    <property type="match status" value="2"/>
</dbReference>
<dbReference type="Gene3D" id="2.170.150.70">
    <property type="match status" value="2"/>
</dbReference>
<accession>A0AAW0EDJ6</accession>
<dbReference type="AlphaFoldDB" id="A0AAW0EDJ6"/>
<dbReference type="GO" id="GO:0046872">
    <property type="term" value="F:metal ion binding"/>
    <property type="evidence" value="ECO:0007669"/>
    <property type="project" value="UniProtKB-KW"/>
</dbReference>
<dbReference type="GO" id="GO:0016846">
    <property type="term" value="F:carbon-sulfur lyase activity"/>
    <property type="evidence" value="ECO:0007669"/>
    <property type="project" value="InterPro"/>
</dbReference>
<dbReference type="InterPro" id="IPR052355">
    <property type="entry name" value="CENP-V-like"/>
</dbReference>
<keyword evidence="6" id="KW-1185">Reference proteome</keyword>
<dbReference type="Pfam" id="PF04828">
    <property type="entry name" value="GFA"/>
    <property type="match status" value="2"/>
</dbReference>
<evidence type="ECO:0000313" key="6">
    <source>
        <dbReference type="Proteomes" id="UP001362999"/>
    </source>
</evidence>
<sequence length="277" mass="30596">MSESAEMKLKEYRGNCHCGAFKFKLKIPEIKEAHTCTCSVCAKKGYLWTFPKREQLTIVQGEEDKTLKTYLFAKKMMAHKFCPTCGTSVMEARMPGSNVPGAPEIGINIRTLEGIDLESLQINTFDGATVLQPAYENPEPVAVESIEEDATVYHGSCHCGALCYALVSDKKISQALLCDCSICSRDAVLWIYPKIDRVTFKGRESAAEYTFGKGTVYHGFCGICGVPVYERFADPEDDDVALNVRTMHGLDLAEVEMLPDKGSAMLPVYNVWGDEAA</sequence>